<organism evidence="1 2">
    <name type="scientific">Botrytis fragariae</name>
    <dbReference type="NCBI Taxonomy" id="1964551"/>
    <lineage>
        <taxon>Eukaryota</taxon>
        <taxon>Fungi</taxon>
        <taxon>Dikarya</taxon>
        <taxon>Ascomycota</taxon>
        <taxon>Pezizomycotina</taxon>
        <taxon>Leotiomycetes</taxon>
        <taxon>Helotiales</taxon>
        <taxon>Sclerotiniaceae</taxon>
        <taxon>Botrytis</taxon>
    </lineage>
</organism>
<keyword evidence="2" id="KW-1185">Reference proteome</keyword>
<sequence>MEYCFKHSEELASRLDVNSKDPPFYFRNNNFAKNIYWESDNYEAKNYDAKNYELKITGQETASQKPRLDQ</sequence>
<dbReference type="EMBL" id="JABFCT010000003">
    <property type="protein sequence ID" value="KAF5877448.1"/>
    <property type="molecule type" value="Genomic_DNA"/>
</dbReference>
<evidence type="ECO:0000313" key="1">
    <source>
        <dbReference type="EMBL" id="KAF5877448.1"/>
    </source>
</evidence>
<gene>
    <name evidence="1" type="ORF">Bfra_001815</name>
</gene>
<dbReference type="RefSeq" id="XP_037196394.1">
    <property type="nucleotide sequence ID" value="XM_037332240.1"/>
</dbReference>
<accession>A0A8H6B0Z5</accession>
<name>A0A8H6B0Z5_9HELO</name>
<proteinExistence type="predicted"/>
<comment type="caution">
    <text evidence="1">The sequence shown here is derived from an EMBL/GenBank/DDBJ whole genome shotgun (WGS) entry which is preliminary data.</text>
</comment>
<protein>
    <submittedName>
        <fullName evidence="1">Uncharacterized protein</fullName>
    </submittedName>
</protein>
<dbReference type="GeneID" id="59255932"/>
<dbReference type="Proteomes" id="UP000531561">
    <property type="component" value="Unassembled WGS sequence"/>
</dbReference>
<evidence type="ECO:0000313" key="2">
    <source>
        <dbReference type="Proteomes" id="UP000531561"/>
    </source>
</evidence>
<reference evidence="1 2" key="1">
    <citation type="journal article" date="2020" name="Phytopathology">
        <title>A high-quality genome resource of Botrytis fragariae, a new and rapidly spreading fungal pathogen causing strawberry gray mold in the U.S.A.</title>
        <authorList>
            <person name="Wu Y."/>
            <person name="Saski C.A."/>
            <person name="Schnabel G."/>
            <person name="Xiao S."/>
            <person name="Hu M."/>
        </authorList>
    </citation>
    <scope>NUCLEOTIDE SEQUENCE [LARGE SCALE GENOMIC DNA]</scope>
    <source>
        <strain evidence="1 2">BVB16</strain>
    </source>
</reference>
<dbReference type="AlphaFoldDB" id="A0A8H6B0Z5"/>